<organism evidence="5">
    <name type="scientific">Florenciella parvula</name>
    <dbReference type="NCBI Taxonomy" id="236787"/>
    <lineage>
        <taxon>Eukaryota</taxon>
        <taxon>Sar</taxon>
        <taxon>Stramenopiles</taxon>
        <taxon>Ochrophyta</taxon>
        <taxon>Dictyochophyceae</taxon>
        <taxon>Florenciellales</taxon>
        <taxon>Florenciella</taxon>
    </lineage>
</organism>
<dbReference type="SUPFAM" id="SSF50978">
    <property type="entry name" value="WD40 repeat-like"/>
    <property type="match status" value="1"/>
</dbReference>
<reference evidence="5" key="1">
    <citation type="submission" date="2021-01" db="EMBL/GenBank/DDBJ databases">
        <authorList>
            <person name="Corre E."/>
            <person name="Pelletier E."/>
            <person name="Niang G."/>
            <person name="Scheremetjew M."/>
            <person name="Finn R."/>
            <person name="Kale V."/>
            <person name="Holt S."/>
            <person name="Cochrane G."/>
            <person name="Meng A."/>
            <person name="Brown T."/>
            <person name="Cohen L."/>
        </authorList>
    </citation>
    <scope>NUCLEOTIDE SEQUENCE</scope>
    <source>
        <strain evidence="5">RCC1693</strain>
    </source>
</reference>
<gene>
    <name evidence="5" type="ORF">FPAR1323_LOCUS2370</name>
</gene>
<dbReference type="Pfam" id="PF21031">
    <property type="entry name" value="WDR54"/>
    <property type="match status" value="1"/>
</dbReference>
<feature type="domain" description="WD repeat-containing protein 54 beta-propeller" evidence="4">
    <location>
        <begin position="24"/>
        <end position="227"/>
    </location>
</feature>
<dbReference type="InterPro" id="IPR001680">
    <property type="entry name" value="WD40_rpt"/>
</dbReference>
<dbReference type="PANTHER" id="PTHR13720:SF40">
    <property type="entry name" value="WD REPEAT-CONTAINING PROTEIN 54"/>
    <property type="match status" value="1"/>
</dbReference>
<evidence type="ECO:0000256" key="1">
    <source>
        <dbReference type="ARBA" id="ARBA00022574"/>
    </source>
</evidence>
<keyword evidence="2" id="KW-0677">Repeat</keyword>
<evidence type="ECO:0000259" key="4">
    <source>
        <dbReference type="Pfam" id="PF21031"/>
    </source>
</evidence>
<feature type="repeat" description="WD" evidence="3">
    <location>
        <begin position="147"/>
        <end position="188"/>
    </location>
</feature>
<dbReference type="GO" id="GO:0031514">
    <property type="term" value="C:motile cilium"/>
    <property type="evidence" value="ECO:0007669"/>
    <property type="project" value="TreeGrafter"/>
</dbReference>
<proteinExistence type="predicted"/>
<dbReference type="AlphaFoldDB" id="A0A7S2FDR9"/>
<sequence length="233" mass="25063">MVDGTSRLISVVGLKDVMDSGNSGMPFMRGAAVVDATQDVCVGCSNGDIAVFQMAANSNARLQRTVKCHEAPISTMTGGGDLVASGDDEGQVCLWNAQFDQQAIFPGEGLPCTCLGMHNDADALVAGFAHGVLRIVQLSTREVTVEVAAHSRCIMALDVHPTQPIFTTVSEDTYMKVWALPDSEDKSASEVALIYEERVEDRFLTGVQFTRDGSERILAAAYDSKELLVWDRA</sequence>
<dbReference type="InterPro" id="IPR049546">
    <property type="entry name" value="WDR54_beta_prop"/>
</dbReference>
<name>A0A7S2FDR9_9STRA</name>
<dbReference type="Gene3D" id="2.130.10.10">
    <property type="entry name" value="YVTN repeat-like/Quinoprotein amine dehydrogenase"/>
    <property type="match status" value="1"/>
</dbReference>
<dbReference type="PROSITE" id="PS50082">
    <property type="entry name" value="WD_REPEATS_2"/>
    <property type="match status" value="1"/>
</dbReference>
<keyword evidence="1 3" id="KW-0853">WD repeat</keyword>
<dbReference type="InterPro" id="IPR050630">
    <property type="entry name" value="WD_repeat_EMAP"/>
</dbReference>
<evidence type="ECO:0000313" key="5">
    <source>
        <dbReference type="EMBL" id="CAD9388359.1"/>
    </source>
</evidence>
<dbReference type="SMART" id="SM00320">
    <property type="entry name" value="WD40"/>
    <property type="match status" value="4"/>
</dbReference>
<evidence type="ECO:0000256" key="2">
    <source>
        <dbReference type="ARBA" id="ARBA00022737"/>
    </source>
</evidence>
<dbReference type="EMBL" id="HBGT01004275">
    <property type="protein sequence ID" value="CAD9388359.1"/>
    <property type="molecule type" value="Transcribed_RNA"/>
</dbReference>
<dbReference type="InterPro" id="IPR015943">
    <property type="entry name" value="WD40/YVTN_repeat-like_dom_sf"/>
</dbReference>
<accession>A0A7S2FDR9</accession>
<dbReference type="PANTHER" id="PTHR13720">
    <property type="entry name" value="WD-40 REPEAT PROTEIN"/>
    <property type="match status" value="1"/>
</dbReference>
<protein>
    <recommendedName>
        <fullName evidence="4">WD repeat-containing protein 54 beta-propeller domain-containing protein</fullName>
    </recommendedName>
</protein>
<dbReference type="InterPro" id="IPR036322">
    <property type="entry name" value="WD40_repeat_dom_sf"/>
</dbReference>
<evidence type="ECO:0000256" key="3">
    <source>
        <dbReference type="PROSITE-ProRule" id="PRU00221"/>
    </source>
</evidence>